<keyword evidence="7" id="KW-1185">Reference proteome</keyword>
<keyword evidence="3" id="KW-0732">Signal</keyword>
<feature type="chain" id="PRO_5021514023" description="Carboxylic ester hydrolase" evidence="3">
    <location>
        <begin position="18"/>
        <end position="685"/>
    </location>
</feature>
<comment type="caution">
    <text evidence="6">The sequence shown here is derived from an EMBL/GenBank/DDBJ whole genome shotgun (WGS) entry which is preliminary data.</text>
</comment>
<evidence type="ECO:0000313" key="7">
    <source>
        <dbReference type="Proteomes" id="UP000297280"/>
    </source>
</evidence>
<comment type="similarity">
    <text evidence="1 3">Belongs to the type-B carboxylesterase/lipase family.</text>
</comment>
<accession>A0A4Z1KKP4</accession>
<gene>
    <name evidence="6" type="ORF">BPOR_0942g00070</name>
</gene>
<name>A0A4Z1KKP4_9HELO</name>
<evidence type="ECO:0000256" key="2">
    <source>
        <dbReference type="ARBA" id="ARBA00022801"/>
    </source>
</evidence>
<dbReference type="Pfam" id="PF00135">
    <property type="entry name" value="COesterase"/>
    <property type="match status" value="2"/>
</dbReference>
<feature type="domain" description="Carboxylesterase type B" evidence="5">
    <location>
        <begin position="32"/>
        <end position="372"/>
    </location>
</feature>
<dbReference type="GO" id="GO:0052689">
    <property type="term" value="F:carboxylic ester hydrolase activity"/>
    <property type="evidence" value="ECO:0007669"/>
    <property type="project" value="TreeGrafter"/>
</dbReference>
<keyword evidence="2 3" id="KW-0378">Hydrolase</keyword>
<dbReference type="PROSITE" id="PS00122">
    <property type="entry name" value="CARBOXYLESTERASE_B_1"/>
    <property type="match status" value="1"/>
</dbReference>
<dbReference type="AlphaFoldDB" id="A0A4Z1KKP4"/>
<keyword evidence="4" id="KW-0812">Transmembrane</keyword>
<dbReference type="SUPFAM" id="SSF53474">
    <property type="entry name" value="alpha/beta-Hydrolases"/>
    <property type="match status" value="1"/>
</dbReference>
<evidence type="ECO:0000313" key="6">
    <source>
        <dbReference type="EMBL" id="TGO82029.1"/>
    </source>
</evidence>
<dbReference type="InterPro" id="IPR019826">
    <property type="entry name" value="Carboxylesterase_B_AS"/>
</dbReference>
<dbReference type="EC" id="3.1.1.-" evidence="3"/>
<keyword evidence="4" id="KW-1133">Transmembrane helix</keyword>
<dbReference type="Proteomes" id="UP000297280">
    <property type="component" value="Unassembled WGS sequence"/>
</dbReference>
<evidence type="ECO:0000256" key="3">
    <source>
        <dbReference type="RuleBase" id="RU361235"/>
    </source>
</evidence>
<evidence type="ECO:0000256" key="1">
    <source>
        <dbReference type="ARBA" id="ARBA00005964"/>
    </source>
</evidence>
<sequence>MKLSVLSIFAIVVFANASAPLESRQSNWTVGQTVQTSSGPVNGHPSLNSSQVSEYLGIPFAKPPVGDLRFAAPVAYNGNTTINGTNFGYTCPAQTTTYNATIIAQSDVTSTGLGLLTLLGDLTAQSEDCLTLNVWTKPQTGDAKKAVLLWIYGGAFSSGSSASPAFNGQYIVEQEDVIVVTFNYRLNIFGFSGSPDSPANVGLLDQRLAVEWVRDNIENFGGDASRVTLFGQSAGSASVDLYSYAWVQDPIVAGFIQESGTAQSWDLPSTAEYVATAWYNVSEALGCGGASSSNVTSCMRTKNTTEILNGISATPNSSGSFGILGSFLPTVDEIVVFSNYTERSLAGNFTSKPLLIGSNDEEAVLFVAANALQGISTSDVAAQLIDLIGFTCPSGYRANYSIQANVNTWRYRYFGSFPNTMIVPNAGAWHSAEIPLLFDTNLANPPETTEQIAIGKYMRGAWAAFAKNPENGLTNYGWPKYDAAEDTLIRLAYNNQTGTNAVNPSLYDANCPTTPVFSMSMDNSISTSTGTSTGSSSLGSAPATVSTSGGISLEPGFVGLLLAVIIGSYFIVKEMRSHHDVNDIHRTAHELPSDLYPLDPARKTRPGINKTQSPDINQNSSALGARCSAMFKVKFESTASSCTAMAARYLGCAVGTHGLTASFSGLSLFERGSVRIMTTMEAAGL</sequence>
<evidence type="ECO:0000256" key="4">
    <source>
        <dbReference type="SAM" id="Phobius"/>
    </source>
</evidence>
<dbReference type="Gene3D" id="3.40.50.1820">
    <property type="entry name" value="alpha/beta hydrolase"/>
    <property type="match status" value="1"/>
</dbReference>
<dbReference type="STRING" id="87229.A0A4Z1KKP4"/>
<dbReference type="InterPro" id="IPR029058">
    <property type="entry name" value="AB_hydrolase_fold"/>
</dbReference>
<dbReference type="PANTHER" id="PTHR43918:SF4">
    <property type="entry name" value="CARBOXYLIC ESTER HYDROLASE"/>
    <property type="match status" value="1"/>
</dbReference>
<evidence type="ECO:0000259" key="5">
    <source>
        <dbReference type="Pfam" id="PF00135"/>
    </source>
</evidence>
<protein>
    <recommendedName>
        <fullName evidence="3">Carboxylic ester hydrolase</fullName>
        <ecNumber evidence="3">3.1.1.-</ecNumber>
    </recommendedName>
</protein>
<organism evidence="6 7">
    <name type="scientific">Botrytis porri</name>
    <dbReference type="NCBI Taxonomy" id="87229"/>
    <lineage>
        <taxon>Eukaryota</taxon>
        <taxon>Fungi</taxon>
        <taxon>Dikarya</taxon>
        <taxon>Ascomycota</taxon>
        <taxon>Pezizomycotina</taxon>
        <taxon>Leotiomycetes</taxon>
        <taxon>Helotiales</taxon>
        <taxon>Sclerotiniaceae</taxon>
        <taxon>Botrytis</taxon>
    </lineage>
</organism>
<dbReference type="PANTHER" id="PTHR43918">
    <property type="entry name" value="ACETYLCHOLINESTERASE"/>
    <property type="match status" value="1"/>
</dbReference>
<reference evidence="6 7" key="1">
    <citation type="submission" date="2017-12" db="EMBL/GenBank/DDBJ databases">
        <title>Comparative genomics of Botrytis spp.</title>
        <authorList>
            <person name="Valero-Jimenez C.A."/>
            <person name="Tapia P."/>
            <person name="Veloso J."/>
            <person name="Silva-Moreno E."/>
            <person name="Staats M."/>
            <person name="Valdes J.H."/>
            <person name="Van Kan J.A.L."/>
        </authorList>
    </citation>
    <scope>NUCLEOTIDE SEQUENCE [LARGE SCALE GENOMIC DNA]</scope>
    <source>
        <strain evidence="6 7">MUCL3349</strain>
    </source>
</reference>
<dbReference type="InterPro" id="IPR050654">
    <property type="entry name" value="AChE-related_enzymes"/>
</dbReference>
<feature type="domain" description="Carboxylesterase type B" evidence="5">
    <location>
        <begin position="382"/>
        <end position="497"/>
    </location>
</feature>
<feature type="signal peptide" evidence="3">
    <location>
        <begin position="1"/>
        <end position="17"/>
    </location>
</feature>
<keyword evidence="4" id="KW-0472">Membrane</keyword>
<dbReference type="EMBL" id="PQXO01000936">
    <property type="protein sequence ID" value="TGO82029.1"/>
    <property type="molecule type" value="Genomic_DNA"/>
</dbReference>
<proteinExistence type="inferred from homology"/>
<dbReference type="InterPro" id="IPR002018">
    <property type="entry name" value="CarbesteraseB"/>
</dbReference>
<feature type="transmembrane region" description="Helical" evidence="4">
    <location>
        <begin position="555"/>
        <end position="572"/>
    </location>
</feature>